<feature type="domain" description="Porphobilinogen deaminase N-terminal" evidence="9">
    <location>
        <begin position="18"/>
        <end position="223"/>
    </location>
</feature>
<feature type="domain" description="Porphobilinogen deaminase C-terminal" evidence="10">
    <location>
        <begin position="239"/>
        <end position="310"/>
    </location>
</feature>
<evidence type="ECO:0000259" key="9">
    <source>
        <dbReference type="Pfam" id="PF01379"/>
    </source>
</evidence>
<dbReference type="PROSITE" id="PS00533">
    <property type="entry name" value="PORPHOBILINOGEN_DEAM"/>
    <property type="match status" value="1"/>
</dbReference>
<keyword evidence="12" id="KW-1185">Reference proteome</keyword>
<evidence type="ECO:0000256" key="6">
    <source>
        <dbReference type="ARBA" id="ARBA00048169"/>
    </source>
</evidence>
<reference evidence="11" key="1">
    <citation type="submission" date="2023-07" db="EMBL/GenBank/DDBJ databases">
        <title>Sequencing the genomes of 1000 actinobacteria strains.</title>
        <authorList>
            <person name="Klenk H.-P."/>
        </authorList>
    </citation>
    <scope>NUCLEOTIDE SEQUENCE</scope>
    <source>
        <strain evidence="11">DSM 44707</strain>
    </source>
</reference>
<dbReference type="PIRSF" id="PIRSF001438">
    <property type="entry name" value="4pyrrol_synth_OHMeBilane_synth"/>
    <property type="match status" value="1"/>
</dbReference>
<evidence type="ECO:0000259" key="10">
    <source>
        <dbReference type="Pfam" id="PF03900"/>
    </source>
</evidence>
<sequence>MTTPQREGTTPDGADTPLRLGTRGSALALAQSQRVANALTAATGRAVELVRIVTSGDTSAAPVQTLGVGVFVSALRDALSAGEIDFAVHSYKDLPTAPAPGLHIAAVPAREDPRDALISRGGLRLSELPPGARIGTGALRRIAQLHALGLQFEVVAIRGNIDTRISRVVGPHADLDAVVLARAGLSRLGRNGEIAETLDPMLMLPAPAQGALAVECRADDADLVDLLAVLDDPATRAVVAAERSLLATLEAGCSAPVGAYAEIAEGDDGDEIYLRGAVIAPDGGHDVRLSRTGRPADAVEIGKALAADLLDAGAAGLWTAGAAAAQPPNGTTPTASPRTAEAHVTGSTQ</sequence>
<dbReference type="Gene3D" id="3.30.160.40">
    <property type="entry name" value="Porphobilinogen deaminase, C-terminal domain"/>
    <property type="match status" value="1"/>
</dbReference>
<comment type="caution">
    <text evidence="11">The sequence shown here is derived from an EMBL/GenBank/DDBJ whole genome shotgun (WGS) entry which is preliminary data.</text>
</comment>
<dbReference type="RefSeq" id="WP_310375095.1">
    <property type="nucleotide sequence ID" value="NZ_JAVDYB010000001.1"/>
</dbReference>
<dbReference type="InterPro" id="IPR000860">
    <property type="entry name" value="HemC"/>
</dbReference>
<dbReference type="PANTHER" id="PTHR11557">
    <property type="entry name" value="PORPHOBILINOGEN DEAMINASE"/>
    <property type="match status" value="1"/>
</dbReference>
<dbReference type="Proteomes" id="UP001183643">
    <property type="component" value="Unassembled WGS sequence"/>
</dbReference>
<proteinExistence type="inferred from homology"/>
<dbReference type="Gene3D" id="3.40.190.10">
    <property type="entry name" value="Periplasmic binding protein-like II"/>
    <property type="match status" value="2"/>
</dbReference>
<comment type="similarity">
    <text evidence="2 7">Belongs to the HMBS family.</text>
</comment>
<dbReference type="EMBL" id="JAVDYB010000001">
    <property type="protein sequence ID" value="MDR7280551.1"/>
    <property type="molecule type" value="Genomic_DNA"/>
</dbReference>
<feature type="region of interest" description="Disordered" evidence="8">
    <location>
        <begin position="1"/>
        <end position="20"/>
    </location>
</feature>
<dbReference type="PRINTS" id="PR00151">
    <property type="entry name" value="PORPHBDMNASE"/>
</dbReference>
<evidence type="ECO:0000256" key="7">
    <source>
        <dbReference type="HAMAP-Rule" id="MF_00260"/>
    </source>
</evidence>
<dbReference type="InterPro" id="IPR036803">
    <property type="entry name" value="Porphobilinogen_deaminase_C_sf"/>
</dbReference>
<name>A0AAE3YYR1_9ACTN</name>
<dbReference type="AlphaFoldDB" id="A0AAE3YYR1"/>
<evidence type="ECO:0000256" key="2">
    <source>
        <dbReference type="ARBA" id="ARBA00005638"/>
    </source>
</evidence>
<feature type="modified residue" description="S-(dipyrrolylmethanemethyl)cysteine" evidence="7">
    <location>
        <position position="253"/>
    </location>
</feature>
<dbReference type="NCBIfam" id="TIGR00212">
    <property type="entry name" value="hemC"/>
    <property type="match status" value="1"/>
</dbReference>
<comment type="function">
    <text evidence="1 7">Tetrapolymerization of the monopyrrole PBG into the hydroxymethylbilane pre-uroporphyrinogen in several discrete steps.</text>
</comment>
<keyword evidence="4 7" id="KW-0808">Transferase</keyword>
<evidence type="ECO:0000256" key="5">
    <source>
        <dbReference type="ARBA" id="ARBA00023244"/>
    </source>
</evidence>
<comment type="miscellaneous">
    <text evidence="7">The porphobilinogen subunits are added to the dipyrromethane group.</text>
</comment>
<feature type="region of interest" description="Disordered" evidence="8">
    <location>
        <begin position="323"/>
        <end position="349"/>
    </location>
</feature>
<evidence type="ECO:0000256" key="1">
    <source>
        <dbReference type="ARBA" id="ARBA00002869"/>
    </source>
</evidence>
<dbReference type="EC" id="2.5.1.61" evidence="7"/>
<dbReference type="Pfam" id="PF01379">
    <property type="entry name" value="Porphobil_deam"/>
    <property type="match status" value="1"/>
</dbReference>
<keyword evidence="5 7" id="KW-0627">Porphyrin biosynthesis</keyword>
<comment type="cofactor">
    <cofactor evidence="7">
        <name>dipyrromethane</name>
        <dbReference type="ChEBI" id="CHEBI:60342"/>
    </cofactor>
    <text evidence="7">Binds 1 dipyrromethane group covalently.</text>
</comment>
<dbReference type="SUPFAM" id="SSF53850">
    <property type="entry name" value="Periplasmic binding protein-like II"/>
    <property type="match status" value="1"/>
</dbReference>
<protein>
    <recommendedName>
        <fullName evidence="7">Porphobilinogen deaminase</fullName>
        <shortName evidence="7">PBG</shortName>
        <ecNumber evidence="7">2.5.1.61</ecNumber>
    </recommendedName>
    <alternativeName>
        <fullName evidence="7">Hydroxymethylbilane synthase</fullName>
        <shortName evidence="7">HMBS</shortName>
    </alternativeName>
    <alternativeName>
        <fullName evidence="7">Pre-uroporphyrinogen synthase</fullName>
    </alternativeName>
</protein>
<evidence type="ECO:0000256" key="3">
    <source>
        <dbReference type="ARBA" id="ARBA00011245"/>
    </source>
</evidence>
<evidence type="ECO:0000256" key="8">
    <source>
        <dbReference type="SAM" id="MobiDB-lite"/>
    </source>
</evidence>
<feature type="compositionally biased region" description="Low complexity" evidence="8">
    <location>
        <begin position="323"/>
        <end position="335"/>
    </location>
</feature>
<dbReference type="InterPro" id="IPR022418">
    <property type="entry name" value="Porphobilinogen_deaminase_C"/>
</dbReference>
<comment type="subunit">
    <text evidence="3 7">Monomer.</text>
</comment>
<evidence type="ECO:0000256" key="4">
    <source>
        <dbReference type="ARBA" id="ARBA00022679"/>
    </source>
</evidence>
<dbReference type="SUPFAM" id="SSF54782">
    <property type="entry name" value="Porphobilinogen deaminase (hydroxymethylbilane synthase), C-terminal domain"/>
    <property type="match status" value="1"/>
</dbReference>
<organism evidence="11 12">
    <name type="scientific">Catenuloplanes atrovinosus</name>
    <dbReference type="NCBI Taxonomy" id="137266"/>
    <lineage>
        <taxon>Bacteria</taxon>
        <taxon>Bacillati</taxon>
        <taxon>Actinomycetota</taxon>
        <taxon>Actinomycetes</taxon>
        <taxon>Micromonosporales</taxon>
        <taxon>Micromonosporaceae</taxon>
        <taxon>Catenuloplanes</taxon>
    </lineage>
</organism>
<dbReference type="InterPro" id="IPR022417">
    <property type="entry name" value="Porphobilin_deaminase_N"/>
</dbReference>
<evidence type="ECO:0000313" key="12">
    <source>
        <dbReference type="Proteomes" id="UP001183643"/>
    </source>
</evidence>
<dbReference type="HAMAP" id="MF_00260">
    <property type="entry name" value="Porphobil_deam"/>
    <property type="match status" value="1"/>
</dbReference>
<dbReference type="GO" id="GO:0005737">
    <property type="term" value="C:cytoplasm"/>
    <property type="evidence" value="ECO:0007669"/>
    <property type="project" value="UniProtKB-UniRule"/>
</dbReference>
<evidence type="ECO:0000313" key="11">
    <source>
        <dbReference type="EMBL" id="MDR7280551.1"/>
    </source>
</evidence>
<dbReference type="GO" id="GO:0004418">
    <property type="term" value="F:hydroxymethylbilane synthase activity"/>
    <property type="evidence" value="ECO:0007669"/>
    <property type="project" value="UniProtKB-UniRule"/>
</dbReference>
<dbReference type="Pfam" id="PF03900">
    <property type="entry name" value="Porphobil_deamC"/>
    <property type="match status" value="1"/>
</dbReference>
<dbReference type="FunFam" id="3.40.190.10:FF:000005">
    <property type="entry name" value="Porphobilinogen deaminase"/>
    <property type="match status" value="1"/>
</dbReference>
<accession>A0AAE3YYR1</accession>
<comment type="catalytic activity">
    <reaction evidence="6 7">
        <text>4 porphobilinogen + H2O = hydroxymethylbilane + 4 NH4(+)</text>
        <dbReference type="Rhea" id="RHEA:13185"/>
        <dbReference type="ChEBI" id="CHEBI:15377"/>
        <dbReference type="ChEBI" id="CHEBI:28938"/>
        <dbReference type="ChEBI" id="CHEBI:57845"/>
        <dbReference type="ChEBI" id="CHEBI:58126"/>
        <dbReference type="EC" id="2.5.1.61"/>
    </reaction>
</comment>
<dbReference type="InterPro" id="IPR022419">
    <property type="entry name" value="Porphobilin_deaminase_cofac_BS"/>
</dbReference>
<dbReference type="PANTHER" id="PTHR11557:SF0">
    <property type="entry name" value="PORPHOBILINOGEN DEAMINASE"/>
    <property type="match status" value="1"/>
</dbReference>
<dbReference type="GO" id="GO:0006782">
    <property type="term" value="P:protoporphyrinogen IX biosynthetic process"/>
    <property type="evidence" value="ECO:0007669"/>
    <property type="project" value="UniProtKB-UniRule"/>
</dbReference>
<gene>
    <name evidence="7" type="primary">hemC</name>
    <name evidence="11" type="ORF">J2S41_007329</name>
</gene>